<gene>
    <name evidence="1" type="ORF">BCR41DRAFT_198951</name>
</gene>
<dbReference type="EMBL" id="MCFF01000058">
    <property type="protein sequence ID" value="ORZ04303.1"/>
    <property type="molecule type" value="Genomic_DNA"/>
</dbReference>
<reference evidence="1 2" key="1">
    <citation type="submission" date="2016-07" db="EMBL/GenBank/DDBJ databases">
        <title>Pervasive Adenine N6-methylation of Active Genes in Fungi.</title>
        <authorList>
            <consortium name="DOE Joint Genome Institute"/>
            <person name="Mondo S.J."/>
            <person name="Dannebaum R.O."/>
            <person name="Kuo R.C."/>
            <person name="Labutti K."/>
            <person name="Haridas S."/>
            <person name="Kuo A."/>
            <person name="Salamov A."/>
            <person name="Ahrendt S.R."/>
            <person name="Lipzen A."/>
            <person name="Sullivan W."/>
            <person name="Andreopoulos W.B."/>
            <person name="Clum A."/>
            <person name="Lindquist E."/>
            <person name="Daum C."/>
            <person name="Ramamoorthy G.K."/>
            <person name="Gryganskyi A."/>
            <person name="Culley D."/>
            <person name="Magnuson J.K."/>
            <person name="James T.Y."/>
            <person name="O'Malley M.A."/>
            <person name="Stajich J.E."/>
            <person name="Spatafora J.W."/>
            <person name="Visel A."/>
            <person name="Grigoriev I.V."/>
        </authorList>
    </citation>
    <scope>NUCLEOTIDE SEQUENCE [LARGE SCALE GENOMIC DNA]</scope>
    <source>
        <strain evidence="1 2">NRRL 3116</strain>
    </source>
</reference>
<proteinExistence type="predicted"/>
<evidence type="ECO:0000313" key="2">
    <source>
        <dbReference type="Proteomes" id="UP000193648"/>
    </source>
</evidence>
<organism evidence="1 2">
    <name type="scientific">Lobosporangium transversale</name>
    <dbReference type="NCBI Taxonomy" id="64571"/>
    <lineage>
        <taxon>Eukaryota</taxon>
        <taxon>Fungi</taxon>
        <taxon>Fungi incertae sedis</taxon>
        <taxon>Mucoromycota</taxon>
        <taxon>Mortierellomycotina</taxon>
        <taxon>Mortierellomycetes</taxon>
        <taxon>Mortierellales</taxon>
        <taxon>Mortierellaceae</taxon>
        <taxon>Lobosporangium</taxon>
    </lineage>
</organism>
<dbReference type="OrthoDB" id="2393824at2759"/>
<protein>
    <submittedName>
        <fullName evidence="1">Uncharacterized protein</fullName>
    </submittedName>
</protein>
<dbReference type="RefSeq" id="XP_021876461.1">
    <property type="nucleotide sequence ID" value="XM_022019870.1"/>
</dbReference>
<keyword evidence="2" id="KW-1185">Reference proteome</keyword>
<dbReference type="AlphaFoldDB" id="A0A1Y2G8N0"/>
<name>A0A1Y2G8N0_9FUNG</name>
<sequence>MTFLLNEIPNQLTEDRSANNLTARALTFILLLARLKILQYCLQVPDSKSTFTCARWTILQACPYIFDLDVFDTLFRAFYELEWKTGTTLYNIVTFEFDETQRLLGLFSGASGSTRFLVVYDEAQVLGEACLNKFGLAAEMSARPLLYPILLGIRSIAGKEELTAVTTGTRLCIYTLTWVEKSGSIQEGYRNIIISELLESFMEYLKFECMEFPGWVGYESVSTYITNLKGLLKDEAAKTRLDELLPPQAVELMVKKLVGRFRPITKAIERTIEFNTKDGWKRAVDLVEKDLVSYDLCREKANLCYELIRLERKFTQNIKLAKDFKNPMLSS</sequence>
<dbReference type="Proteomes" id="UP000193648">
    <property type="component" value="Unassembled WGS sequence"/>
</dbReference>
<evidence type="ECO:0000313" key="1">
    <source>
        <dbReference type="EMBL" id="ORZ04303.1"/>
    </source>
</evidence>
<dbReference type="InParanoid" id="A0A1Y2G8N0"/>
<accession>A0A1Y2G8N0</accession>
<comment type="caution">
    <text evidence="1">The sequence shown here is derived from an EMBL/GenBank/DDBJ whole genome shotgun (WGS) entry which is preliminary data.</text>
</comment>
<dbReference type="GeneID" id="33561714"/>